<evidence type="ECO:0000256" key="1">
    <source>
        <dbReference type="ARBA" id="ARBA00007227"/>
    </source>
</evidence>
<keyword evidence="3" id="KW-0238">DNA-binding</keyword>
<accession>A0ABP5UDG1</accession>
<protein>
    <submittedName>
        <fullName evidence="6">Short-chain fatty acyl-CoA regulator family protein</fullName>
    </submittedName>
</protein>
<sequence>MAKTYVGGRLRRLREELGLSQAALARRLDLSTTYVNQLENDQRPITVPVLLTITSAFDLAPDFFSASGDARLAADLADAILEQGEKVSRTEVAEMVARMPQIGRALVGMHRRLAAATAELETLRARTGDGSTEPHITPFEQVRDYFYDRRNYIAELDLAAERLFADAGLSVGGLDLQLADLLEHRFGVRVTIAPAERGTGPKRVFDEESATVTLARRLSAGQRAFQLATQLALLSQRPQIDRLVASADSLDDASIPVARVGLANYFAGALVLPYGEFAAAARELRYDVDLLSRRFEVGFETVCHRLSTLQRPGDRGVPFIFVRVDKAGNISKRQSATAFHFSRVGGSCPLWVVHDAFATPGRVRTQVSQMPDGRSYFWLARTIDSHSGGHLATPSDFAIGLGCDLAHADELIYSTGVDLAEDRTMVPIGAGCKVCPRPDCSQRAFPMLGRGIHIDERISDSIPYRRSE</sequence>
<keyword evidence="4" id="KW-0804">Transcription</keyword>
<dbReference type="PANTHER" id="PTHR46797">
    <property type="entry name" value="HTH-TYPE TRANSCRIPTIONAL REGULATOR"/>
    <property type="match status" value="1"/>
</dbReference>
<dbReference type="PIRSF" id="PIRSF019251">
    <property type="entry name" value="Rv0465c"/>
    <property type="match status" value="1"/>
</dbReference>
<evidence type="ECO:0000259" key="5">
    <source>
        <dbReference type="PROSITE" id="PS50943"/>
    </source>
</evidence>
<dbReference type="InterPro" id="IPR010982">
    <property type="entry name" value="Lambda_DNA-bd_dom_sf"/>
</dbReference>
<dbReference type="Pfam" id="PF01381">
    <property type="entry name" value="HTH_3"/>
    <property type="match status" value="1"/>
</dbReference>
<dbReference type="SMART" id="SM00530">
    <property type="entry name" value="HTH_XRE"/>
    <property type="match status" value="1"/>
</dbReference>
<dbReference type="PANTHER" id="PTHR46797:SF23">
    <property type="entry name" value="HTH-TYPE TRANSCRIPTIONAL REGULATOR SUTR"/>
    <property type="match status" value="1"/>
</dbReference>
<dbReference type="InterPro" id="IPR026281">
    <property type="entry name" value="HTH_RamB"/>
</dbReference>
<dbReference type="Pfam" id="PF06114">
    <property type="entry name" value="Peptidase_M78"/>
    <property type="match status" value="1"/>
</dbReference>
<dbReference type="SUPFAM" id="SSF47413">
    <property type="entry name" value="lambda repressor-like DNA-binding domains"/>
    <property type="match status" value="1"/>
</dbReference>
<proteinExistence type="inferred from homology"/>
<organism evidence="6 7">
    <name type="scientific">Gordonia cholesterolivorans</name>
    <dbReference type="NCBI Taxonomy" id="559625"/>
    <lineage>
        <taxon>Bacteria</taxon>
        <taxon>Bacillati</taxon>
        <taxon>Actinomycetota</taxon>
        <taxon>Actinomycetes</taxon>
        <taxon>Mycobacteriales</taxon>
        <taxon>Gordoniaceae</taxon>
        <taxon>Gordonia</taxon>
    </lineage>
</organism>
<evidence type="ECO:0000256" key="3">
    <source>
        <dbReference type="ARBA" id="ARBA00023125"/>
    </source>
</evidence>
<dbReference type="EMBL" id="BAAARB010000006">
    <property type="protein sequence ID" value="GAA2377222.1"/>
    <property type="molecule type" value="Genomic_DNA"/>
</dbReference>
<dbReference type="InterPro" id="IPR050807">
    <property type="entry name" value="TransReg_Diox_bact_type"/>
</dbReference>
<evidence type="ECO:0000256" key="2">
    <source>
        <dbReference type="ARBA" id="ARBA00023015"/>
    </source>
</evidence>
<gene>
    <name evidence="6" type="ORF">GCM10009855_15800</name>
</gene>
<dbReference type="CDD" id="cd00093">
    <property type="entry name" value="HTH_XRE"/>
    <property type="match status" value="1"/>
</dbReference>
<dbReference type="PROSITE" id="PS50943">
    <property type="entry name" value="HTH_CROC1"/>
    <property type="match status" value="1"/>
</dbReference>
<dbReference type="InterPro" id="IPR018653">
    <property type="entry name" value="ScfR_C"/>
</dbReference>
<comment type="similarity">
    <text evidence="1">Belongs to the short-chain fatty acyl-CoA assimilation regulator (ScfR) family.</text>
</comment>
<evidence type="ECO:0000313" key="6">
    <source>
        <dbReference type="EMBL" id="GAA2377222.1"/>
    </source>
</evidence>
<evidence type="ECO:0000256" key="4">
    <source>
        <dbReference type="ARBA" id="ARBA00023163"/>
    </source>
</evidence>
<dbReference type="Proteomes" id="UP001501170">
    <property type="component" value="Unassembled WGS sequence"/>
</dbReference>
<dbReference type="InterPro" id="IPR001387">
    <property type="entry name" value="Cro/C1-type_HTH"/>
</dbReference>
<dbReference type="Gene3D" id="1.10.260.40">
    <property type="entry name" value="lambda repressor-like DNA-binding domains"/>
    <property type="match status" value="1"/>
</dbReference>
<keyword evidence="2" id="KW-0805">Transcription regulation</keyword>
<name>A0ABP5UDG1_9ACTN</name>
<reference evidence="7" key="1">
    <citation type="journal article" date="2019" name="Int. J. Syst. Evol. Microbiol.">
        <title>The Global Catalogue of Microorganisms (GCM) 10K type strain sequencing project: providing services to taxonomists for standard genome sequencing and annotation.</title>
        <authorList>
            <consortium name="The Broad Institute Genomics Platform"/>
            <consortium name="The Broad Institute Genome Sequencing Center for Infectious Disease"/>
            <person name="Wu L."/>
            <person name="Ma J."/>
        </authorList>
    </citation>
    <scope>NUCLEOTIDE SEQUENCE [LARGE SCALE GENOMIC DNA]</scope>
    <source>
        <strain evidence="7">JCM 16227</strain>
    </source>
</reference>
<keyword evidence="7" id="KW-1185">Reference proteome</keyword>
<dbReference type="Pfam" id="PF09856">
    <property type="entry name" value="ScfRs"/>
    <property type="match status" value="1"/>
</dbReference>
<feature type="domain" description="HTH cro/C1-type" evidence="5">
    <location>
        <begin position="10"/>
        <end position="64"/>
    </location>
</feature>
<evidence type="ECO:0000313" key="7">
    <source>
        <dbReference type="Proteomes" id="UP001501170"/>
    </source>
</evidence>
<dbReference type="RefSeq" id="WP_006896495.1">
    <property type="nucleotide sequence ID" value="NZ_BAAARB010000006.1"/>
</dbReference>
<comment type="caution">
    <text evidence="6">The sequence shown here is derived from an EMBL/GenBank/DDBJ whole genome shotgun (WGS) entry which is preliminary data.</text>
</comment>
<dbReference type="InterPro" id="IPR010359">
    <property type="entry name" value="IrrE_HExxH"/>
</dbReference>